<feature type="domain" description="Cupin type-2" evidence="1">
    <location>
        <begin position="36"/>
        <end position="90"/>
    </location>
</feature>
<dbReference type="InterPro" id="IPR019780">
    <property type="entry name" value="Germin_Mn-BS"/>
</dbReference>
<organism evidence="2 3">
    <name type="scientific">Beauveria bassiana D1-5</name>
    <dbReference type="NCBI Taxonomy" id="1245745"/>
    <lineage>
        <taxon>Eukaryota</taxon>
        <taxon>Fungi</taxon>
        <taxon>Dikarya</taxon>
        <taxon>Ascomycota</taxon>
        <taxon>Pezizomycotina</taxon>
        <taxon>Sordariomycetes</taxon>
        <taxon>Hypocreomycetidae</taxon>
        <taxon>Hypocreales</taxon>
        <taxon>Cordycipitaceae</taxon>
        <taxon>Beauveria</taxon>
    </lineage>
</organism>
<evidence type="ECO:0000313" key="3">
    <source>
        <dbReference type="Proteomes" id="UP000030106"/>
    </source>
</evidence>
<gene>
    <name evidence="2" type="ORF">BBAD15_g9521</name>
</gene>
<dbReference type="AlphaFoldDB" id="A0A0A2VGH8"/>
<dbReference type="InterPro" id="IPR014710">
    <property type="entry name" value="RmlC-like_jellyroll"/>
</dbReference>
<dbReference type="CDD" id="cd02226">
    <property type="entry name" value="cupin_YdbB-like"/>
    <property type="match status" value="1"/>
</dbReference>
<dbReference type="SUPFAM" id="SSF51182">
    <property type="entry name" value="RmlC-like cupins"/>
    <property type="match status" value="1"/>
</dbReference>
<sequence length="124" mass="13730">MATSIPESFKAITDTWAPHLVANVNGQHIKIAKIDGSFVFHSHPDSDELFYVLSGRLAIKFEEGREAITMEAGDMYVVRKGVRHCPVADDAQIMLIEAANTVNTGDAPVSERTRDVSTRFLRID</sequence>
<dbReference type="InterPro" id="IPR011051">
    <property type="entry name" value="RmlC_Cupin_sf"/>
</dbReference>
<dbReference type="Proteomes" id="UP000030106">
    <property type="component" value="Unassembled WGS sequence"/>
</dbReference>
<protein>
    <submittedName>
        <fullName evidence="2">Uncharacterized protein ydbB</fullName>
    </submittedName>
</protein>
<dbReference type="Gene3D" id="2.60.120.10">
    <property type="entry name" value="Jelly Rolls"/>
    <property type="match status" value="1"/>
</dbReference>
<evidence type="ECO:0000259" key="1">
    <source>
        <dbReference type="Pfam" id="PF07883"/>
    </source>
</evidence>
<reference evidence="2 3" key="1">
    <citation type="submission" date="2012-10" db="EMBL/GenBank/DDBJ databases">
        <title>Genome sequencing and analysis of entomopathogenic fungi Beauveria bassiana D1-5.</title>
        <authorList>
            <person name="Li Q."/>
            <person name="Wang L."/>
            <person name="Zhang Z."/>
            <person name="Wang Q."/>
            <person name="Ren J."/>
            <person name="Wang M."/>
            <person name="Xu W."/>
            <person name="Wang J."/>
            <person name="Lu Y."/>
            <person name="Du Q."/>
            <person name="Sun Z."/>
        </authorList>
    </citation>
    <scope>NUCLEOTIDE SEQUENCE [LARGE SCALE GENOMIC DNA]</scope>
    <source>
        <strain evidence="2 3">D1-5</strain>
    </source>
</reference>
<dbReference type="PROSITE" id="PS00725">
    <property type="entry name" value="GERMIN"/>
    <property type="match status" value="1"/>
</dbReference>
<dbReference type="InterPro" id="IPR052044">
    <property type="entry name" value="PKS_Associated_Protein"/>
</dbReference>
<comment type="caution">
    <text evidence="2">The sequence shown here is derived from an EMBL/GenBank/DDBJ whole genome shotgun (WGS) entry which is preliminary data.</text>
</comment>
<dbReference type="HOGENOM" id="CLU_131430_1_0_1"/>
<name>A0A0A2VGH8_BEABA</name>
<proteinExistence type="predicted"/>
<dbReference type="GO" id="GO:0030145">
    <property type="term" value="F:manganese ion binding"/>
    <property type="evidence" value="ECO:0007669"/>
    <property type="project" value="InterPro"/>
</dbReference>
<dbReference type="InterPro" id="IPR013096">
    <property type="entry name" value="Cupin_2"/>
</dbReference>
<evidence type="ECO:0000313" key="2">
    <source>
        <dbReference type="EMBL" id="KGQ05195.1"/>
    </source>
</evidence>
<accession>A0A0A2VGH8</accession>
<dbReference type="OrthoDB" id="204928at2759"/>
<dbReference type="eggNOG" id="ENOG502SBFF">
    <property type="taxonomic scope" value="Eukaryota"/>
</dbReference>
<dbReference type="Pfam" id="PF07883">
    <property type="entry name" value="Cupin_2"/>
    <property type="match status" value="1"/>
</dbReference>
<dbReference type="STRING" id="1245745.A0A0A2VGH8"/>
<dbReference type="PANTHER" id="PTHR36114">
    <property type="entry name" value="16.7 KDA PROTEIN IN WHIE LOCUS"/>
    <property type="match status" value="1"/>
</dbReference>
<dbReference type="PANTHER" id="PTHR36114:SF1">
    <property type="entry name" value="16.7 KDA PROTEIN IN WHIE LOCUS"/>
    <property type="match status" value="1"/>
</dbReference>
<dbReference type="EMBL" id="ANFO01000965">
    <property type="protein sequence ID" value="KGQ05195.1"/>
    <property type="molecule type" value="Genomic_DNA"/>
</dbReference>